<evidence type="ECO:0000313" key="4">
    <source>
        <dbReference type="Proteomes" id="UP000728968"/>
    </source>
</evidence>
<evidence type="ECO:0000313" key="3">
    <source>
        <dbReference type="EMBL" id="MBM6874357.1"/>
    </source>
</evidence>
<dbReference type="RefSeq" id="WP_204715585.1">
    <property type="nucleotide sequence ID" value="NZ_JACJLT010000008.1"/>
</dbReference>
<proteinExistence type="predicted"/>
<evidence type="ECO:0000256" key="2">
    <source>
        <dbReference type="SAM" id="SignalP"/>
    </source>
</evidence>
<keyword evidence="2" id="KW-0732">Signal</keyword>
<sequence>MKKILIGTMMILAISSTGFARMHDLKDDSTPVPSHMLKMRERNCRTNPELERAKIMIEEKKLEIRKELLNDKPNWNKIEKLNIEIATQEAKNRTTNMRERFENSFTTQAQAPVSSNQ</sequence>
<feature type="signal peptide" evidence="2">
    <location>
        <begin position="1"/>
        <end position="20"/>
    </location>
</feature>
<feature type="coiled-coil region" evidence="1">
    <location>
        <begin position="50"/>
        <end position="98"/>
    </location>
</feature>
<reference evidence="3 4" key="1">
    <citation type="journal article" date="2021" name="Sci. Rep.">
        <title>The distribution of antibiotic resistance genes in chicken gut microbiota commensals.</title>
        <authorList>
            <person name="Juricova H."/>
            <person name="Matiasovicova J."/>
            <person name="Kubasova T."/>
            <person name="Cejkova D."/>
            <person name="Rychlik I."/>
        </authorList>
    </citation>
    <scope>NUCLEOTIDE SEQUENCE [LARGE SCALE GENOMIC DNA]</scope>
    <source>
        <strain evidence="3 4">An425</strain>
    </source>
</reference>
<gene>
    <name evidence="3" type="ORF">H6A04_01550</name>
</gene>
<evidence type="ECO:0000256" key="1">
    <source>
        <dbReference type="SAM" id="Coils"/>
    </source>
</evidence>
<keyword evidence="1" id="KW-0175">Coiled coil</keyword>
<dbReference type="Proteomes" id="UP000728968">
    <property type="component" value="Unassembled WGS sequence"/>
</dbReference>
<accession>A0ABS2FZT8</accession>
<feature type="chain" id="PRO_5045716683" evidence="2">
    <location>
        <begin position="21"/>
        <end position="117"/>
    </location>
</feature>
<dbReference type="EMBL" id="JACJLT010000008">
    <property type="protein sequence ID" value="MBM6874357.1"/>
    <property type="molecule type" value="Genomic_DNA"/>
</dbReference>
<keyword evidence="4" id="KW-1185">Reference proteome</keyword>
<comment type="caution">
    <text evidence="3">The sequence shown here is derived from an EMBL/GenBank/DDBJ whole genome shotgun (WGS) entry which is preliminary data.</text>
</comment>
<organism evidence="3 4">
    <name type="scientific">Fusobacterium mortiferum</name>
    <dbReference type="NCBI Taxonomy" id="850"/>
    <lineage>
        <taxon>Bacteria</taxon>
        <taxon>Fusobacteriati</taxon>
        <taxon>Fusobacteriota</taxon>
        <taxon>Fusobacteriia</taxon>
        <taxon>Fusobacteriales</taxon>
        <taxon>Fusobacteriaceae</taxon>
        <taxon>Fusobacterium</taxon>
    </lineage>
</organism>
<protein>
    <submittedName>
        <fullName evidence="3">Uncharacterized protein</fullName>
    </submittedName>
</protein>
<name>A0ABS2FZT8_FUSMR</name>